<name>A0ABV7L578_9PROT</name>
<organism evidence="3 4">
    <name type="scientific">Marinibaculum pumilum</name>
    <dbReference type="NCBI Taxonomy" id="1766165"/>
    <lineage>
        <taxon>Bacteria</taxon>
        <taxon>Pseudomonadati</taxon>
        <taxon>Pseudomonadota</taxon>
        <taxon>Alphaproteobacteria</taxon>
        <taxon>Rhodospirillales</taxon>
        <taxon>Rhodospirillaceae</taxon>
        <taxon>Marinibaculum</taxon>
    </lineage>
</organism>
<dbReference type="Pfam" id="PF00561">
    <property type="entry name" value="Abhydrolase_1"/>
    <property type="match status" value="1"/>
</dbReference>
<evidence type="ECO:0000313" key="4">
    <source>
        <dbReference type="Proteomes" id="UP001595528"/>
    </source>
</evidence>
<dbReference type="InterPro" id="IPR000073">
    <property type="entry name" value="AB_hydrolase_1"/>
</dbReference>
<dbReference type="EMBL" id="JBHRTR010000034">
    <property type="protein sequence ID" value="MFC3229536.1"/>
    <property type="molecule type" value="Genomic_DNA"/>
</dbReference>
<dbReference type="Gene3D" id="3.40.50.1820">
    <property type="entry name" value="alpha/beta hydrolase"/>
    <property type="match status" value="1"/>
</dbReference>
<dbReference type="Proteomes" id="UP001595528">
    <property type="component" value="Unassembled WGS sequence"/>
</dbReference>
<comment type="caution">
    <text evidence="3">The sequence shown here is derived from an EMBL/GenBank/DDBJ whole genome shotgun (WGS) entry which is preliminary data.</text>
</comment>
<dbReference type="PANTHER" id="PTHR43798">
    <property type="entry name" value="MONOACYLGLYCEROL LIPASE"/>
    <property type="match status" value="1"/>
</dbReference>
<keyword evidence="4" id="KW-1185">Reference proteome</keyword>
<keyword evidence="1 3" id="KW-0378">Hydrolase</keyword>
<evidence type="ECO:0000259" key="2">
    <source>
        <dbReference type="Pfam" id="PF00561"/>
    </source>
</evidence>
<evidence type="ECO:0000313" key="3">
    <source>
        <dbReference type="EMBL" id="MFC3229536.1"/>
    </source>
</evidence>
<dbReference type="SUPFAM" id="SSF53474">
    <property type="entry name" value="alpha/beta-Hydrolases"/>
    <property type="match status" value="1"/>
</dbReference>
<sequence>MSEIETTEHRVPSTLPGLTLLVRNKRLRGREDFGPGGTLLCVHGATYPATVTFDYPVEGRSWLDLLAAQGFDAWCVDLLGYGGSDRPSAMEDDPIAADPLVDTAQAAADVSQVVDYILAERGLGRLCLLGYSWGTAIGGTVAGRMPEKIARLVLYGALWLGAGRLVPPDQKLGAYRLVDADAAAARWVQNLSDQQIEAIVPAGLIRAWAEAAVASDPASAAKDPRVLRAPTGVIKDVRALQQDGTAMYDPGLIRCPTMIVVGEWDQETTPAQGREVFDRLTGAAERRYVVLGRGTHTMLLEKQRHHLQACVAGFLKEGWEGAA</sequence>
<evidence type="ECO:0000256" key="1">
    <source>
        <dbReference type="ARBA" id="ARBA00022801"/>
    </source>
</evidence>
<proteinExistence type="predicted"/>
<feature type="domain" description="AB hydrolase-1" evidence="2">
    <location>
        <begin position="38"/>
        <end position="301"/>
    </location>
</feature>
<reference evidence="4" key="1">
    <citation type="journal article" date="2019" name="Int. J. Syst. Evol. Microbiol.">
        <title>The Global Catalogue of Microorganisms (GCM) 10K type strain sequencing project: providing services to taxonomists for standard genome sequencing and annotation.</title>
        <authorList>
            <consortium name="The Broad Institute Genomics Platform"/>
            <consortium name="The Broad Institute Genome Sequencing Center for Infectious Disease"/>
            <person name="Wu L."/>
            <person name="Ma J."/>
        </authorList>
    </citation>
    <scope>NUCLEOTIDE SEQUENCE [LARGE SCALE GENOMIC DNA]</scope>
    <source>
        <strain evidence="4">KCTC 42964</strain>
    </source>
</reference>
<dbReference type="PANTHER" id="PTHR43798:SF31">
    <property type="entry name" value="AB HYDROLASE SUPERFAMILY PROTEIN YCLE"/>
    <property type="match status" value="1"/>
</dbReference>
<dbReference type="InterPro" id="IPR029058">
    <property type="entry name" value="AB_hydrolase_fold"/>
</dbReference>
<protein>
    <submittedName>
        <fullName evidence="3">Alpha/beta fold hydrolase</fullName>
    </submittedName>
</protein>
<gene>
    <name evidence="3" type="ORF">ACFOGJ_19970</name>
</gene>
<dbReference type="RefSeq" id="WP_379903840.1">
    <property type="nucleotide sequence ID" value="NZ_JBHRTR010000034.1"/>
</dbReference>
<dbReference type="GO" id="GO:0016787">
    <property type="term" value="F:hydrolase activity"/>
    <property type="evidence" value="ECO:0007669"/>
    <property type="project" value="UniProtKB-KW"/>
</dbReference>
<accession>A0ABV7L578</accession>
<dbReference type="InterPro" id="IPR050266">
    <property type="entry name" value="AB_hydrolase_sf"/>
</dbReference>